<evidence type="ECO:0000256" key="17">
    <source>
        <dbReference type="ARBA" id="ARBA00023212"/>
    </source>
</evidence>
<evidence type="ECO:0000256" key="13">
    <source>
        <dbReference type="ARBA" id="ARBA00022782"/>
    </source>
</evidence>
<evidence type="ECO:0000256" key="9">
    <source>
        <dbReference type="ARBA" id="ARBA00022500"/>
    </source>
</evidence>
<dbReference type="GO" id="GO:0007517">
    <property type="term" value="P:muscle organ development"/>
    <property type="evidence" value="ECO:0007669"/>
    <property type="project" value="UniProtKB-KW"/>
</dbReference>
<keyword evidence="14" id="KW-0130">Cell adhesion</keyword>
<dbReference type="OrthoDB" id="9999654at2759"/>
<dbReference type="GO" id="GO:0016324">
    <property type="term" value="C:apical plasma membrane"/>
    <property type="evidence" value="ECO:0007669"/>
    <property type="project" value="UniProtKB-SubCell"/>
</dbReference>
<evidence type="ECO:0000313" key="20">
    <source>
        <dbReference type="EMBL" id="GCC29632.1"/>
    </source>
</evidence>
<keyword evidence="8" id="KW-0963">Cytoplasm</keyword>
<evidence type="ECO:0000256" key="6">
    <source>
        <dbReference type="ARBA" id="ARBA00013627"/>
    </source>
</evidence>
<dbReference type="EMBL" id="BEZZ01000260">
    <property type="protein sequence ID" value="GCC29632.1"/>
    <property type="molecule type" value="Genomic_DNA"/>
</dbReference>
<evidence type="ECO:0000256" key="2">
    <source>
        <dbReference type="ARBA" id="ARBA00004245"/>
    </source>
</evidence>
<keyword evidence="12" id="KW-1009">Hearing</keyword>
<dbReference type="GO" id="GO:0007605">
    <property type="term" value="P:sensory perception of sound"/>
    <property type="evidence" value="ECO:0007669"/>
    <property type="project" value="UniProtKB-KW"/>
</dbReference>
<dbReference type="SUPFAM" id="SSF48371">
    <property type="entry name" value="ARM repeat"/>
    <property type="match status" value="1"/>
</dbReference>
<gene>
    <name evidence="20" type="ORF">chiPu_0008075</name>
</gene>
<evidence type="ECO:0000256" key="18">
    <source>
        <dbReference type="ARBA" id="ARBA00023273"/>
    </source>
</evidence>
<evidence type="ECO:0000313" key="21">
    <source>
        <dbReference type="Proteomes" id="UP000287033"/>
    </source>
</evidence>
<evidence type="ECO:0000256" key="16">
    <source>
        <dbReference type="ARBA" id="ARBA00023136"/>
    </source>
</evidence>
<dbReference type="Proteomes" id="UP000287033">
    <property type="component" value="Unassembled WGS sequence"/>
</dbReference>
<evidence type="ECO:0000256" key="10">
    <source>
        <dbReference type="ARBA" id="ARBA00022541"/>
    </source>
</evidence>
<keyword evidence="21" id="KW-1185">Reference proteome</keyword>
<dbReference type="STRING" id="137246.A0A401SGU3"/>
<evidence type="ECO:0000256" key="3">
    <source>
        <dbReference type="ARBA" id="ARBA00004289"/>
    </source>
</evidence>
<evidence type="ECO:0000256" key="14">
    <source>
        <dbReference type="ARBA" id="ARBA00022889"/>
    </source>
</evidence>
<dbReference type="GO" id="GO:0060171">
    <property type="term" value="C:stereocilium membrane"/>
    <property type="evidence" value="ECO:0007669"/>
    <property type="project" value="UniProtKB-SubCell"/>
</dbReference>
<reference evidence="20 21" key="1">
    <citation type="journal article" date="2018" name="Nat. Ecol. Evol.">
        <title>Shark genomes provide insights into elasmobranch evolution and the origin of vertebrates.</title>
        <authorList>
            <person name="Hara Y"/>
            <person name="Yamaguchi K"/>
            <person name="Onimaru K"/>
            <person name="Kadota M"/>
            <person name="Koyanagi M"/>
            <person name="Keeley SD"/>
            <person name="Tatsumi K"/>
            <person name="Tanaka K"/>
            <person name="Motone F"/>
            <person name="Kageyama Y"/>
            <person name="Nozu R"/>
            <person name="Adachi N"/>
            <person name="Nishimura O"/>
            <person name="Nakagawa R"/>
            <person name="Tanegashima C"/>
            <person name="Kiyatake I"/>
            <person name="Matsumoto R"/>
            <person name="Murakumo K"/>
            <person name="Nishida K"/>
            <person name="Terakita A"/>
            <person name="Kuratani S"/>
            <person name="Sato K"/>
            <person name="Hyodo S Kuraku.S."/>
        </authorList>
    </citation>
    <scope>NUCLEOTIDE SEQUENCE [LARGE SCALE GENOMIC DNA]</scope>
</reference>
<keyword evidence="15" id="KW-0175">Coiled coil</keyword>
<organism evidence="20 21">
    <name type="scientific">Chiloscyllium punctatum</name>
    <name type="common">Brownbanded bambooshark</name>
    <name type="synonym">Hemiscyllium punctatum</name>
    <dbReference type="NCBI Taxonomy" id="137246"/>
    <lineage>
        <taxon>Eukaryota</taxon>
        <taxon>Metazoa</taxon>
        <taxon>Chordata</taxon>
        <taxon>Craniata</taxon>
        <taxon>Vertebrata</taxon>
        <taxon>Chondrichthyes</taxon>
        <taxon>Elasmobranchii</taxon>
        <taxon>Galeomorphii</taxon>
        <taxon>Galeoidea</taxon>
        <taxon>Orectolobiformes</taxon>
        <taxon>Hemiscylliidae</taxon>
        <taxon>Chiloscyllium</taxon>
    </lineage>
</organism>
<keyword evidence="10" id="KW-0517">Myogenesis</keyword>
<evidence type="ECO:0000259" key="19">
    <source>
        <dbReference type="Pfam" id="PF15903"/>
    </source>
</evidence>
<accession>A0A401SGU3</accession>
<keyword evidence="11" id="KW-0734">Signal transduction inhibitor</keyword>
<dbReference type="OMA" id="QSRKGAC"/>
<dbReference type="AlphaFoldDB" id="A0A401SGU3"/>
<protein>
    <recommendedName>
        <fullName evidence="6">Rho family-interacting cell polarization regulator 2</fullName>
    </recommendedName>
</protein>
<comment type="similarity">
    <text evidence="5">Belongs to the RIPOR family.</text>
</comment>
<proteinExistence type="inferred from homology"/>
<name>A0A401SGU3_CHIPU</name>
<keyword evidence="9" id="KW-0145">Chemotaxis</keyword>
<dbReference type="GO" id="GO:0030154">
    <property type="term" value="P:cell differentiation"/>
    <property type="evidence" value="ECO:0007669"/>
    <property type="project" value="UniProtKB-KW"/>
</dbReference>
<sequence>MEEWYMGHIQSVRVICCRLLYQLKSRLAHEDTDATSGNVVQAPCIEISSGFPSVMSVASPSSPGGPNGIIRSQSFAGFSAQQERRSRSHSFIANNGALRKPQGKLKKMNASSYKNNCTPKDVEPKRMEEVYKSLKIGLTEYLEVHNTELDKLTTQLKDMKHNSRLGVMYELDKQIKAIERYVRRLEFHISKVDELYETFCIQKRLRDGASKLKQAFEMSPSTKGARESLAAIQKSYKENTEALCSLEGEIGSLLGEFHIKMKGLAGFARLCPGDQYEIFMRYGRQRWKLKGKIEVNDRQSWDGEEMVFLPLINEFFSIKVSELKGLATHLLIGSVICETKDLFTARPQMVAVDINDLGTVKLNLEVTWYPFDKEDLTPSTGNLHKASSVQRRCSIYSQNTPETPTFEDFSFFSSQLEDDIFDNENSTSESVSFSHGYLANGTCISQPSLTPASRVYSNPEITVTPPDIQDKDSEPQIPVAEANDISISESETERTGHINALQSDQGEEVTDIRDLSSVKVGCQQQGSSQETNIFLESKDTVGILQDSDELSDLKPVELDAYEGNLTKQLVKRLTSTERLLTPDGQECDAFLSNEYEGTRSVSEMSLEEALQGLLLSLEPHKEQYKELQDLDQEVMRLEDLLKCKPNTNRSRSSSLSLTVESALESFDFLNTSDFDEDDGGDHDANSECSDTEAQKTICSEHPDARGHLSEALTEDTGVGTSVAGSPLPLTTGNENLDLTIVKHLQHSEKLFQQLLSFEEWPVIRDSLLAKISQQTRVLENLAELSTEKPGNVNPALEVIPQLKKNQALLSSWLESSSSGNTFYAPTDRLIKQMSFHFGKNVNETCPGHSETVFRTIVNQMLDKSELFTAPDAQEVITVCQFVNYLSSHNISDFGDHLTQLANEVVLQQTLQSLQPEKTLETLEEQPAQNLQPLEETLKAIAFLLLEMNNDLVQAATSFLTTASTNNNFREKALLYYTKALTQPNVKIQRAACTALKCIKACESIDILVSLCQSERELLRQAAAESLLSLGEEGCLAYEQLDKVPQDMVQLAGRRGNAVSTAF</sequence>
<evidence type="ECO:0000256" key="4">
    <source>
        <dbReference type="ARBA" id="ARBA00004486"/>
    </source>
</evidence>
<keyword evidence="17" id="KW-0206">Cytoskeleton</keyword>
<dbReference type="Gene3D" id="1.25.10.10">
    <property type="entry name" value="Leucine-rich Repeat Variant"/>
    <property type="match status" value="1"/>
</dbReference>
<dbReference type="GO" id="GO:0009968">
    <property type="term" value="P:negative regulation of signal transduction"/>
    <property type="evidence" value="ECO:0007669"/>
    <property type="project" value="UniProtKB-KW"/>
</dbReference>
<keyword evidence="13" id="KW-0221">Differentiation</keyword>
<evidence type="ECO:0000256" key="1">
    <source>
        <dbReference type="ARBA" id="ARBA00004221"/>
    </source>
</evidence>
<keyword evidence="18" id="KW-0966">Cell projection</keyword>
<keyword evidence="16" id="KW-0472">Membrane</keyword>
<dbReference type="InterPro" id="IPR031780">
    <property type="entry name" value="FAM65_N"/>
</dbReference>
<dbReference type="GO" id="GO:0005856">
    <property type="term" value="C:cytoskeleton"/>
    <property type="evidence" value="ECO:0007669"/>
    <property type="project" value="UniProtKB-SubCell"/>
</dbReference>
<evidence type="ECO:0000256" key="7">
    <source>
        <dbReference type="ARBA" id="ARBA00022475"/>
    </source>
</evidence>
<feature type="domain" description="FAM65 N-terminal" evidence="19">
    <location>
        <begin position="69"/>
        <end position="413"/>
    </location>
</feature>
<evidence type="ECO:0000256" key="11">
    <source>
        <dbReference type="ARBA" id="ARBA00022700"/>
    </source>
</evidence>
<dbReference type="InterPro" id="IPR011989">
    <property type="entry name" value="ARM-like"/>
</dbReference>
<evidence type="ECO:0000256" key="12">
    <source>
        <dbReference type="ARBA" id="ARBA00022740"/>
    </source>
</evidence>
<dbReference type="Pfam" id="PF15903">
    <property type="entry name" value="PL48"/>
    <property type="match status" value="1"/>
</dbReference>
<dbReference type="GO" id="GO:0006935">
    <property type="term" value="P:chemotaxis"/>
    <property type="evidence" value="ECO:0007669"/>
    <property type="project" value="UniProtKB-KW"/>
</dbReference>
<dbReference type="GO" id="GO:0030175">
    <property type="term" value="C:filopodium"/>
    <property type="evidence" value="ECO:0007669"/>
    <property type="project" value="UniProtKB-SubCell"/>
</dbReference>
<comment type="subcellular location">
    <subcellularLocation>
        <location evidence="1">Apical cell membrane</location>
    </subcellularLocation>
    <subcellularLocation>
        <location evidence="4">Cell projection</location>
        <location evidence="4">Filopodium</location>
    </subcellularLocation>
    <subcellularLocation>
        <location evidence="3">Cell projection</location>
        <location evidence="3">Stereocilium membrane</location>
    </subcellularLocation>
    <subcellularLocation>
        <location evidence="2">Cytoplasm</location>
        <location evidence="2">Cytoskeleton</location>
    </subcellularLocation>
</comment>
<dbReference type="PANTHER" id="PTHR15829">
    <property type="entry name" value="PROTEIN KINASE PKN/PRK1, EFFECTOR"/>
    <property type="match status" value="1"/>
</dbReference>
<dbReference type="InterPro" id="IPR016024">
    <property type="entry name" value="ARM-type_fold"/>
</dbReference>
<evidence type="ECO:0000256" key="5">
    <source>
        <dbReference type="ARBA" id="ARBA00005744"/>
    </source>
</evidence>
<evidence type="ECO:0000256" key="8">
    <source>
        <dbReference type="ARBA" id="ARBA00022490"/>
    </source>
</evidence>
<dbReference type="InterPro" id="IPR026136">
    <property type="entry name" value="RIPOR3"/>
</dbReference>
<keyword evidence="7" id="KW-1003">Cell membrane</keyword>
<evidence type="ECO:0000256" key="15">
    <source>
        <dbReference type="ARBA" id="ARBA00023054"/>
    </source>
</evidence>
<dbReference type="PANTHER" id="PTHR15829:SF2">
    <property type="entry name" value="RHO FAMILY-INTERACTING CELL POLARIZATION REGULATOR 2"/>
    <property type="match status" value="1"/>
</dbReference>
<dbReference type="GO" id="GO:0007155">
    <property type="term" value="P:cell adhesion"/>
    <property type="evidence" value="ECO:0007669"/>
    <property type="project" value="UniProtKB-KW"/>
</dbReference>
<comment type="caution">
    <text evidence="20">The sequence shown here is derived from an EMBL/GenBank/DDBJ whole genome shotgun (WGS) entry which is preliminary data.</text>
</comment>